<dbReference type="GO" id="GO:0030619">
    <property type="term" value="F:U1 snRNA binding"/>
    <property type="evidence" value="ECO:0007669"/>
    <property type="project" value="TreeGrafter"/>
</dbReference>
<feature type="compositionally biased region" description="Basic residues" evidence="6">
    <location>
        <begin position="134"/>
        <end position="144"/>
    </location>
</feature>
<evidence type="ECO:0000256" key="2">
    <source>
        <dbReference type="ARBA" id="ARBA00022884"/>
    </source>
</evidence>
<dbReference type="SMART" id="SM00360">
    <property type="entry name" value="RRM"/>
    <property type="match status" value="1"/>
</dbReference>
<feature type="compositionally biased region" description="Basic and acidic residues" evidence="6">
    <location>
        <begin position="175"/>
        <end position="206"/>
    </location>
</feature>
<dbReference type="GO" id="GO:0000398">
    <property type="term" value="P:mRNA splicing, via spliceosome"/>
    <property type="evidence" value="ECO:0007669"/>
    <property type="project" value="TreeGrafter"/>
</dbReference>
<dbReference type="InterPro" id="IPR051183">
    <property type="entry name" value="U1_U11-U12_snRNP_70-35kDa"/>
</dbReference>
<dbReference type="PANTHER" id="PTHR13952:SF5">
    <property type="entry name" value="U1 SMALL NUCLEAR RIBONUCLEOPROTEIN 70 KDA"/>
    <property type="match status" value="1"/>
</dbReference>
<feature type="compositionally biased region" description="Basic and acidic residues" evidence="6">
    <location>
        <begin position="273"/>
        <end position="283"/>
    </location>
</feature>
<dbReference type="SUPFAM" id="SSF54928">
    <property type="entry name" value="RNA-binding domain, RBD"/>
    <property type="match status" value="1"/>
</dbReference>
<evidence type="ECO:0000313" key="8">
    <source>
        <dbReference type="EMBL" id="ANB12505.1"/>
    </source>
</evidence>
<name>A0A167D5E7_9ASCO</name>
<reference evidence="8 9" key="1">
    <citation type="submission" date="2016-02" db="EMBL/GenBank/DDBJ databases">
        <title>Complete genome sequence and transcriptome regulation of the pentose utilising yeast Sugiyamaella lignohabitans.</title>
        <authorList>
            <person name="Bellasio M."/>
            <person name="Peymann A."/>
            <person name="Valli M."/>
            <person name="Sipitzky M."/>
            <person name="Graf A."/>
            <person name="Sauer M."/>
            <person name="Marx H."/>
            <person name="Mattanovich D."/>
        </authorList>
    </citation>
    <scope>NUCLEOTIDE SEQUENCE [LARGE SCALE GENOMIC DNA]</scope>
    <source>
        <strain evidence="8 9">CBS 10342</strain>
    </source>
</reference>
<evidence type="ECO:0000256" key="5">
    <source>
        <dbReference type="PROSITE-ProRule" id="PRU00176"/>
    </source>
</evidence>
<evidence type="ECO:0000313" key="9">
    <source>
        <dbReference type="Proteomes" id="UP000189580"/>
    </source>
</evidence>
<dbReference type="FunFam" id="3.30.70.330:FF:000132">
    <property type="entry name" value="Small nuclear ribonucleoprotein U11/U12 subunit 35"/>
    <property type="match status" value="1"/>
</dbReference>
<dbReference type="Pfam" id="PF12220">
    <property type="entry name" value="U1snRNP70_N"/>
    <property type="match status" value="1"/>
</dbReference>
<keyword evidence="9" id="KW-1185">Reference proteome</keyword>
<evidence type="ECO:0000256" key="1">
    <source>
        <dbReference type="ARBA" id="ARBA00004123"/>
    </source>
</evidence>
<feature type="domain" description="RRM" evidence="7">
    <location>
        <begin position="55"/>
        <end position="132"/>
    </location>
</feature>
<dbReference type="EMBL" id="CP014501">
    <property type="protein sequence ID" value="ANB12505.1"/>
    <property type="molecule type" value="Genomic_DNA"/>
</dbReference>
<dbReference type="OrthoDB" id="4207594at2759"/>
<dbReference type="AlphaFoldDB" id="A0A167D5E7"/>
<dbReference type="InterPro" id="IPR012677">
    <property type="entry name" value="Nucleotide-bd_a/b_plait_sf"/>
</dbReference>
<evidence type="ECO:0000256" key="3">
    <source>
        <dbReference type="ARBA" id="ARBA00023242"/>
    </source>
</evidence>
<evidence type="ECO:0000256" key="6">
    <source>
        <dbReference type="SAM" id="MobiDB-lite"/>
    </source>
</evidence>
<dbReference type="InterPro" id="IPR035979">
    <property type="entry name" value="RBD_domain_sf"/>
</dbReference>
<keyword evidence="4" id="KW-0687">Ribonucleoprotein</keyword>
<keyword evidence="3" id="KW-0539">Nucleus</keyword>
<dbReference type="GO" id="GO:0005685">
    <property type="term" value="C:U1 snRNP"/>
    <property type="evidence" value="ECO:0007669"/>
    <property type="project" value="EnsemblFungi"/>
</dbReference>
<dbReference type="InterPro" id="IPR022023">
    <property type="entry name" value="U1snRNP70_N"/>
</dbReference>
<dbReference type="RefSeq" id="XP_018734982.1">
    <property type="nucleotide sequence ID" value="XM_018882722.1"/>
</dbReference>
<sequence>MTTDHEKDYVPTDNWLQIVKNNRRKKAAENAVKLKEAIAKWNPDDDPQVRGDPYKTLFLSRLHYDIVEKDLEEVFSRYGILERIRLVRDQEGKSRGYAFIVFERERDMRIAHKENLGLTLKGRRVVVDVERGRTTKGWKPRKLGGGRGGRGYTKEELLRRRSALSRPLGDAPSNGRDRNRDSRGGRPDRGPDRGHDRGSYHDRDGPPPRNGSASWDKRAAEREYRDRERAAARNDFRGNDRYRDRDRPRDRDPARYYDRREPPPPPPHRDHRPYRERSPPRHY</sequence>
<organism evidence="8 9">
    <name type="scientific">Sugiyamaella lignohabitans</name>
    <dbReference type="NCBI Taxonomy" id="796027"/>
    <lineage>
        <taxon>Eukaryota</taxon>
        <taxon>Fungi</taxon>
        <taxon>Dikarya</taxon>
        <taxon>Ascomycota</taxon>
        <taxon>Saccharomycotina</taxon>
        <taxon>Dipodascomycetes</taxon>
        <taxon>Dipodascales</taxon>
        <taxon>Trichomonascaceae</taxon>
        <taxon>Sugiyamaella</taxon>
    </lineage>
</organism>
<dbReference type="PANTHER" id="PTHR13952">
    <property type="entry name" value="U1 SMALL NUCLEAR RIBONUCLEOPROTEIN 70 KD"/>
    <property type="match status" value="1"/>
</dbReference>
<dbReference type="GO" id="GO:0071004">
    <property type="term" value="C:U2-type prespliceosome"/>
    <property type="evidence" value="ECO:0007669"/>
    <property type="project" value="TreeGrafter"/>
</dbReference>
<dbReference type="KEGG" id="slb:AWJ20_761"/>
<dbReference type="Pfam" id="PF00076">
    <property type="entry name" value="RRM_1"/>
    <property type="match status" value="1"/>
</dbReference>
<feature type="compositionally biased region" description="Basic and acidic residues" evidence="6">
    <location>
        <begin position="215"/>
        <end position="262"/>
    </location>
</feature>
<evidence type="ECO:0000259" key="7">
    <source>
        <dbReference type="PROSITE" id="PS50102"/>
    </source>
</evidence>
<feature type="compositionally biased region" description="Low complexity" evidence="6">
    <location>
        <begin position="164"/>
        <end position="174"/>
    </location>
</feature>
<keyword evidence="2 5" id="KW-0694">RNA-binding</keyword>
<dbReference type="PROSITE" id="PS50102">
    <property type="entry name" value="RRM"/>
    <property type="match status" value="1"/>
</dbReference>
<dbReference type="GO" id="GO:0003729">
    <property type="term" value="F:mRNA binding"/>
    <property type="evidence" value="ECO:0007669"/>
    <property type="project" value="TreeGrafter"/>
</dbReference>
<dbReference type="InterPro" id="IPR000504">
    <property type="entry name" value="RRM_dom"/>
</dbReference>
<dbReference type="Proteomes" id="UP000189580">
    <property type="component" value="Chromosome a"/>
</dbReference>
<dbReference type="Gene3D" id="3.30.70.330">
    <property type="match status" value="1"/>
</dbReference>
<feature type="region of interest" description="Disordered" evidence="6">
    <location>
        <begin position="134"/>
        <end position="283"/>
    </location>
</feature>
<comment type="subcellular location">
    <subcellularLocation>
        <location evidence="1">Nucleus</location>
    </subcellularLocation>
</comment>
<gene>
    <name evidence="8" type="primary">SNP1</name>
    <name evidence="8" type="ORF">AWJ20_761</name>
</gene>
<evidence type="ECO:0000256" key="4">
    <source>
        <dbReference type="ARBA" id="ARBA00023274"/>
    </source>
</evidence>
<dbReference type="GO" id="GO:0071011">
    <property type="term" value="C:precatalytic spliceosome"/>
    <property type="evidence" value="ECO:0007669"/>
    <property type="project" value="TreeGrafter"/>
</dbReference>
<dbReference type="GeneID" id="30037829"/>
<accession>A0A167D5E7</accession>
<protein>
    <submittedName>
        <fullName evidence="8">Snp1p</fullName>
    </submittedName>
</protein>
<proteinExistence type="predicted"/>